<reference evidence="1 2" key="1">
    <citation type="journal article" date="2006" name="Science">
        <title>The genome of black cottonwood, Populus trichocarpa (Torr. &amp; Gray).</title>
        <authorList>
            <person name="Tuskan G.A."/>
            <person name="Difazio S."/>
            <person name="Jansson S."/>
            <person name="Bohlmann J."/>
            <person name="Grigoriev I."/>
            <person name="Hellsten U."/>
            <person name="Putnam N."/>
            <person name="Ralph S."/>
            <person name="Rombauts S."/>
            <person name="Salamov A."/>
            <person name="Schein J."/>
            <person name="Sterck L."/>
            <person name="Aerts A."/>
            <person name="Bhalerao R.R."/>
            <person name="Bhalerao R.P."/>
            <person name="Blaudez D."/>
            <person name="Boerjan W."/>
            <person name="Brun A."/>
            <person name="Brunner A."/>
            <person name="Busov V."/>
            <person name="Campbell M."/>
            <person name="Carlson J."/>
            <person name="Chalot M."/>
            <person name="Chapman J."/>
            <person name="Chen G.L."/>
            <person name="Cooper D."/>
            <person name="Coutinho P.M."/>
            <person name="Couturier J."/>
            <person name="Covert S."/>
            <person name="Cronk Q."/>
            <person name="Cunningham R."/>
            <person name="Davis J."/>
            <person name="Degroeve S."/>
            <person name="Dejardin A."/>
            <person name="Depamphilis C."/>
            <person name="Detter J."/>
            <person name="Dirks B."/>
            <person name="Dubchak I."/>
            <person name="Duplessis S."/>
            <person name="Ehlting J."/>
            <person name="Ellis B."/>
            <person name="Gendler K."/>
            <person name="Goodstein D."/>
            <person name="Gribskov M."/>
            <person name="Grimwood J."/>
            <person name="Groover A."/>
            <person name="Gunter L."/>
            <person name="Hamberger B."/>
            <person name="Heinze B."/>
            <person name="Helariutta Y."/>
            <person name="Henrissat B."/>
            <person name="Holligan D."/>
            <person name="Holt R."/>
            <person name="Huang W."/>
            <person name="Islam-Faridi N."/>
            <person name="Jones S."/>
            <person name="Jones-Rhoades M."/>
            <person name="Jorgensen R."/>
            <person name="Joshi C."/>
            <person name="Kangasjarvi J."/>
            <person name="Karlsson J."/>
            <person name="Kelleher C."/>
            <person name="Kirkpatrick R."/>
            <person name="Kirst M."/>
            <person name="Kohler A."/>
            <person name="Kalluri U."/>
            <person name="Larimer F."/>
            <person name="Leebens-Mack J."/>
            <person name="Leple J.C."/>
            <person name="Locascio P."/>
            <person name="Lou Y."/>
            <person name="Lucas S."/>
            <person name="Martin F."/>
            <person name="Montanini B."/>
            <person name="Napoli C."/>
            <person name="Nelson D.R."/>
            <person name="Nelson C."/>
            <person name="Nieminen K."/>
            <person name="Nilsson O."/>
            <person name="Pereda V."/>
            <person name="Peter G."/>
            <person name="Philippe R."/>
            <person name="Pilate G."/>
            <person name="Poliakov A."/>
            <person name="Razumovskaya J."/>
            <person name="Richardson P."/>
            <person name="Rinaldi C."/>
            <person name="Ritland K."/>
            <person name="Rouze P."/>
            <person name="Ryaboy D."/>
            <person name="Schmutz J."/>
            <person name="Schrader J."/>
            <person name="Segerman B."/>
            <person name="Shin H."/>
            <person name="Siddiqui A."/>
            <person name="Sterky F."/>
            <person name="Terry A."/>
            <person name="Tsai C.J."/>
            <person name="Uberbacher E."/>
            <person name="Unneberg P."/>
            <person name="Vahala J."/>
            <person name="Wall K."/>
            <person name="Wessler S."/>
            <person name="Yang G."/>
            <person name="Yin T."/>
            <person name="Douglas C."/>
            <person name="Marra M."/>
            <person name="Sandberg G."/>
            <person name="Van de Peer Y."/>
            <person name="Rokhsar D."/>
        </authorList>
    </citation>
    <scope>NUCLEOTIDE SEQUENCE [LARGE SCALE GENOMIC DNA]</scope>
    <source>
        <strain evidence="2">cv. Nisqually</strain>
    </source>
</reference>
<proteinExistence type="predicted"/>
<name>A0ACC0SY47_POPTR</name>
<keyword evidence="2" id="KW-1185">Reference proteome</keyword>
<evidence type="ECO:0000313" key="2">
    <source>
        <dbReference type="Proteomes" id="UP000006729"/>
    </source>
</evidence>
<gene>
    <name evidence="1" type="ORF">POPTR_005G046800v4</name>
</gene>
<dbReference type="Proteomes" id="UP000006729">
    <property type="component" value="Chromosome 5"/>
</dbReference>
<organism evidence="1 2">
    <name type="scientific">Populus trichocarpa</name>
    <name type="common">Western balsam poplar</name>
    <name type="synonym">Populus balsamifera subsp. trichocarpa</name>
    <dbReference type="NCBI Taxonomy" id="3694"/>
    <lineage>
        <taxon>Eukaryota</taxon>
        <taxon>Viridiplantae</taxon>
        <taxon>Streptophyta</taxon>
        <taxon>Embryophyta</taxon>
        <taxon>Tracheophyta</taxon>
        <taxon>Spermatophyta</taxon>
        <taxon>Magnoliopsida</taxon>
        <taxon>eudicotyledons</taxon>
        <taxon>Gunneridae</taxon>
        <taxon>Pentapetalae</taxon>
        <taxon>rosids</taxon>
        <taxon>fabids</taxon>
        <taxon>Malpighiales</taxon>
        <taxon>Salicaceae</taxon>
        <taxon>Saliceae</taxon>
        <taxon>Populus</taxon>
    </lineage>
</organism>
<comment type="caution">
    <text evidence="1">The sequence shown here is derived from an EMBL/GenBank/DDBJ whole genome shotgun (WGS) entry which is preliminary data.</text>
</comment>
<protein>
    <submittedName>
        <fullName evidence="1">Uncharacterized protein</fullName>
    </submittedName>
</protein>
<sequence length="328" mass="36771">MICLPVNLINFQYCVQCSFQVLSDIIPKETLLWRLKLLQSAAAYANSRLHAVRAESLVLAGGNDNLLRSRDEAYRLKSSLKNCKVRCFKDNGHSMLMEDGFNLLTIIKGACKYRRTRRLDFVSDFLPPSMSEFKCVFDKGIGLFRFGTCPAVFSTLDDGKIVRGLAGVPDEGPVLFIGYHMLMGFEIYSLVEEFMKEKNIVVRGIAPPYLFSEVMEGLFTGFSVSDWLKVMGAVPVTGSNLFRLLSTKSHVLLYPGGQREALHNKGEGYKLFWPDQPEFVRMAARFGATIVPFGTVGEDDVGELALDYHDMMKIPILNDYIRGAKSKG</sequence>
<evidence type="ECO:0000313" key="1">
    <source>
        <dbReference type="EMBL" id="KAI9394058.1"/>
    </source>
</evidence>
<dbReference type="EMBL" id="CM009294">
    <property type="protein sequence ID" value="KAI9394058.1"/>
    <property type="molecule type" value="Genomic_DNA"/>
</dbReference>
<accession>A0ACC0SY47</accession>